<feature type="region of interest" description="Disordered" evidence="6">
    <location>
        <begin position="741"/>
        <end position="790"/>
    </location>
</feature>
<protein>
    <recommendedName>
        <fullName evidence="11">Nodule inception protein</fullName>
    </recommendedName>
</protein>
<dbReference type="PROSITE" id="PS51745">
    <property type="entry name" value="PB1"/>
    <property type="match status" value="1"/>
</dbReference>
<dbReference type="GO" id="GO:0003700">
    <property type="term" value="F:DNA-binding transcription factor activity"/>
    <property type="evidence" value="ECO:0007669"/>
    <property type="project" value="InterPro"/>
</dbReference>
<dbReference type="Pfam" id="PF00564">
    <property type="entry name" value="PB1"/>
    <property type="match status" value="1"/>
</dbReference>
<dbReference type="CDD" id="cd06407">
    <property type="entry name" value="PB1_NLP"/>
    <property type="match status" value="1"/>
</dbReference>
<keyword evidence="4" id="KW-0804">Transcription</keyword>
<evidence type="ECO:0000256" key="2">
    <source>
        <dbReference type="ARBA" id="ARBA00023015"/>
    </source>
</evidence>
<dbReference type="Proteomes" id="UP001293593">
    <property type="component" value="Unassembled WGS sequence"/>
</dbReference>
<dbReference type="AlphaFoldDB" id="A0AAE1NA59"/>
<keyword evidence="10" id="KW-1185">Reference proteome</keyword>
<dbReference type="InterPro" id="IPR034891">
    <property type="entry name" value="PB1_NLP"/>
</dbReference>
<evidence type="ECO:0000256" key="6">
    <source>
        <dbReference type="SAM" id="MobiDB-lite"/>
    </source>
</evidence>
<organism evidence="9 10">
    <name type="scientific">Acacia crassicarpa</name>
    <name type="common">northern wattle</name>
    <dbReference type="NCBI Taxonomy" id="499986"/>
    <lineage>
        <taxon>Eukaryota</taxon>
        <taxon>Viridiplantae</taxon>
        <taxon>Streptophyta</taxon>
        <taxon>Embryophyta</taxon>
        <taxon>Tracheophyta</taxon>
        <taxon>Spermatophyta</taxon>
        <taxon>Magnoliopsida</taxon>
        <taxon>eudicotyledons</taxon>
        <taxon>Gunneridae</taxon>
        <taxon>Pentapetalae</taxon>
        <taxon>rosids</taxon>
        <taxon>fabids</taxon>
        <taxon>Fabales</taxon>
        <taxon>Fabaceae</taxon>
        <taxon>Caesalpinioideae</taxon>
        <taxon>mimosoid clade</taxon>
        <taxon>Acacieae</taxon>
        <taxon>Acacia</taxon>
    </lineage>
</organism>
<feature type="domain" description="RWP-RK" evidence="7">
    <location>
        <begin position="643"/>
        <end position="724"/>
    </location>
</feature>
<dbReference type="InterPro" id="IPR055081">
    <property type="entry name" value="NLP1-9_GAF"/>
</dbReference>
<evidence type="ECO:0000256" key="4">
    <source>
        <dbReference type="ARBA" id="ARBA00023163"/>
    </source>
</evidence>
<evidence type="ECO:0000256" key="1">
    <source>
        <dbReference type="ARBA" id="ARBA00011726"/>
    </source>
</evidence>
<feature type="compositionally biased region" description="Polar residues" evidence="6">
    <location>
        <begin position="741"/>
        <end position="754"/>
    </location>
</feature>
<keyword evidence="2" id="KW-0805">Transcription regulation</keyword>
<proteinExistence type="predicted"/>
<dbReference type="InterPro" id="IPR029016">
    <property type="entry name" value="GAF-like_dom_sf"/>
</dbReference>
<dbReference type="SMART" id="SM00666">
    <property type="entry name" value="PB1"/>
    <property type="match status" value="1"/>
</dbReference>
<dbReference type="Gene3D" id="3.10.20.90">
    <property type="entry name" value="Phosphatidylinositol 3-kinase Catalytic Subunit, Chain A, domain 1"/>
    <property type="match status" value="1"/>
</dbReference>
<feature type="domain" description="PB1" evidence="8">
    <location>
        <begin position="862"/>
        <end position="940"/>
    </location>
</feature>
<comment type="caution">
    <text evidence="9">The sequence shown here is derived from an EMBL/GenBank/DDBJ whole genome shotgun (WGS) entry which is preliminary data.</text>
</comment>
<comment type="subunit">
    <text evidence="1">Homodimers and heterodimers.</text>
</comment>
<keyword evidence="3" id="KW-0238">DNA-binding</keyword>
<dbReference type="GO" id="GO:0003677">
    <property type="term" value="F:DNA binding"/>
    <property type="evidence" value="ECO:0007669"/>
    <property type="project" value="UniProtKB-KW"/>
</dbReference>
<feature type="region of interest" description="Disordered" evidence="6">
    <location>
        <begin position="630"/>
        <end position="654"/>
    </location>
</feature>
<dbReference type="Pfam" id="PF22922">
    <property type="entry name" value="GAF_NLP"/>
    <property type="match status" value="1"/>
</dbReference>
<evidence type="ECO:0008006" key="11">
    <source>
        <dbReference type="Google" id="ProtNLM"/>
    </source>
</evidence>
<dbReference type="Pfam" id="PF02042">
    <property type="entry name" value="RWP-RK"/>
    <property type="match status" value="1"/>
</dbReference>
<dbReference type="InterPro" id="IPR045012">
    <property type="entry name" value="NLP"/>
</dbReference>
<reference evidence="9" key="1">
    <citation type="submission" date="2023-10" db="EMBL/GenBank/DDBJ databases">
        <title>Chromosome-level genome of the transformable northern wattle, Acacia crassicarpa.</title>
        <authorList>
            <person name="Massaro I."/>
            <person name="Sinha N.R."/>
            <person name="Poethig S."/>
            <person name="Leichty A.R."/>
        </authorList>
    </citation>
    <scope>NUCLEOTIDE SEQUENCE</scope>
    <source>
        <strain evidence="9">Acra3RX</strain>
        <tissue evidence="9">Leaf</tissue>
    </source>
</reference>
<dbReference type="InterPro" id="IPR000270">
    <property type="entry name" value="PB1_dom"/>
</dbReference>
<evidence type="ECO:0000313" key="9">
    <source>
        <dbReference type="EMBL" id="KAK4284911.1"/>
    </source>
</evidence>
<gene>
    <name evidence="9" type="ORF">QN277_001680</name>
</gene>
<dbReference type="SUPFAM" id="SSF54277">
    <property type="entry name" value="CAD &amp; PB1 domains"/>
    <property type="match status" value="1"/>
</dbReference>
<sequence length="961" mass="105470">MEYGAALVHNNSAFETISDSTNTASVSEVEGDFIDELFAHGCWLETTTGGSYNLTNPPSLINSDPNFHNYWTPSSSDPNHHHHQIYHQQDQSSEVSSNNFPFLFQSESFAVASTEVAKRWWIGPKANPGPSSSVKERLLLAVGYLREYTKNTNMFLQIWVPTRRSSLVDDPNGNKNLEYYRNVSKGFDHHHHQLAASEEECAAEEFRVVLGKLPDHHHYQWNTPTSVRFFKSHEYVSYVNYAPLHYDLRGSLALPVFERGSGTSLGVVEIVMTNHNIDYHPQIDNVCHTLQTVDFNKNACQNLISPALKVFDELYLAALNEIVEVLTSVCKTHNLPLALTWSPCAQQSKAGLCPNDNFVGCLSTVDSACYVADLELLGFQEACSEYHLLRGQGIVGTAFTTTKPCFATDITAFSKTEYPLSQHAAMFGLRAAVAIPLRSVYTGAAADFVLEFFLPKNCHDGEEQKQLLNFLCIVVQQAACRSFHVAMDNKQMEEEEEFTFTVGDMLAAAAASSSKGGGGGAHHKEETLEFGGSNCNNLDEAASCSKESSWIAHMMEAQTQHKGKGVSVVSLEYLEEPKQEFKVTTNWRFCNNNNNNGQTFSDYGQVHPANSAAAASRAISVEGGGESYAFGGGSGRRSSSGGRKSGEKRRTKAEKTISLPVLRQYFAGSLKDAAKSIGVCPTTLKRICRQHGITRWPSRKIKKVGHSLRKLQLVIDSVQGADGAIQIGSFYSSFPELSSTNLSSATDPSQSSNIGDHAKKLHNNNPHRSEHGLYSHHHGGGATTLKSPPSCCSQTSTIINAAVSSGGGDVLMAENPEASLQLRALEQKLSSLGEHPSTVEVLPPPPLPENSGGWNNARDGGAFRVKATFGDEKIRFSLQPNWGFRELKMEIARRFNVDDLSNIGVKYLDEEGEWVLLTCDADLEESKDTYRSSKIRTMRFALFQASPLNLATNTLGSNSSS</sequence>
<dbReference type="InterPro" id="IPR003035">
    <property type="entry name" value="RWP-RK_dom"/>
</dbReference>
<dbReference type="PANTHER" id="PTHR32002:SF46">
    <property type="entry name" value="PROTEIN NLP2"/>
    <property type="match status" value="1"/>
</dbReference>
<evidence type="ECO:0000256" key="3">
    <source>
        <dbReference type="ARBA" id="ARBA00023125"/>
    </source>
</evidence>
<evidence type="ECO:0000256" key="5">
    <source>
        <dbReference type="ARBA" id="ARBA00023242"/>
    </source>
</evidence>
<dbReference type="InterPro" id="IPR053793">
    <property type="entry name" value="PB1-like"/>
</dbReference>
<evidence type="ECO:0000259" key="8">
    <source>
        <dbReference type="PROSITE" id="PS51745"/>
    </source>
</evidence>
<dbReference type="PROSITE" id="PS51519">
    <property type="entry name" value="RWP_RK"/>
    <property type="match status" value="1"/>
</dbReference>
<dbReference type="PANTHER" id="PTHR32002">
    <property type="entry name" value="PROTEIN NLP8"/>
    <property type="match status" value="1"/>
</dbReference>
<evidence type="ECO:0000313" key="10">
    <source>
        <dbReference type="Proteomes" id="UP001293593"/>
    </source>
</evidence>
<evidence type="ECO:0000259" key="7">
    <source>
        <dbReference type="PROSITE" id="PS51519"/>
    </source>
</evidence>
<accession>A0AAE1NA59</accession>
<name>A0AAE1NA59_9FABA</name>
<keyword evidence="5" id="KW-0539">Nucleus</keyword>
<dbReference type="Gene3D" id="3.30.450.40">
    <property type="match status" value="1"/>
</dbReference>
<dbReference type="EMBL" id="JAWXYG010000001">
    <property type="protein sequence ID" value="KAK4284911.1"/>
    <property type="molecule type" value="Genomic_DNA"/>
</dbReference>